<keyword evidence="3" id="KW-1185">Reference proteome</keyword>
<proteinExistence type="predicted"/>
<name>A0A8H8A1M2_9FUNG</name>
<protein>
    <submittedName>
        <fullName evidence="2">Uncharacterized protein</fullName>
    </submittedName>
</protein>
<feature type="non-terminal residue" evidence="2">
    <location>
        <position position="34"/>
    </location>
</feature>
<reference evidence="2 3" key="1">
    <citation type="journal article" name="Sci. Rep.">
        <title>Genome-scale phylogenetic analyses confirm Olpidium as the closest living zoosporic fungus to the non-flagellated, terrestrial fungi.</title>
        <authorList>
            <person name="Chang Y."/>
            <person name="Rochon D."/>
            <person name="Sekimoto S."/>
            <person name="Wang Y."/>
            <person name="Chovatia M."/>
            <person name="Sandor L."/>
            <person name="Salamov A."/>
            <person name="Grigoriev I.V."/>
            <person name="Stajich J.E."/>
            <person name="Spatafora J.W."/>
        </authorList>
    </citation>
    <scope>NUCLEOTIDE SEQUENCE [LARGE SCALE GENOMIC DNA]</scope>
    <source>
        <strain evidence="2">S191</strain>
    </source>
</reference>
<sequence length="34" mass="3848">HVGGDGSWVCVVLDASAVRFSFVAFFFCRFARFF</sequence>
<accession>A0A8H8A1M2</accession>
<evidence type="ECO:0000313" key="3">
    <source>
        <dbReference type="Proteomes" id="UP000673691"/>
    </source>
</evidence>
<evidence type="ECO:0000256" key="1">
    <source>
        <dbReference type="SAM" id="Phobius"/>
    </source>
</evidence>
<dbReference type="EMBL" id="JAEFCI010000839">
    <property type="protein sequence ID" value="KAG5463300.1"/>
    <property type="molecule type" value="Genomic_DNA"/>
</dbReference>
<comment type="caution">
    <text evidence="2">The sequence shown here is derived from an EMBL/GenBank/DDBJ whole genome shotgun (WGS) entry which is preliminary data.</text>
</comment>
<evidence type="ECO:0000313" key="2">
    <source>
        <dbReference type="EMBL" id="KAG5463300.1"/>
    </source>
</evidence>
<gene>
    <name evidence="2" type="ORF">BJ554DRAFT_433</name>
</gene>
<feature type="non-terminal residue" evidence="2">
    <location>
        <position position="1"/>
    </location>
</feature>
<organism evidence="2 3">
    <name type="scientific">Olpidium bornovanus</name>
    <dbReference type="NCBI Taxonomy" id="278681"/>
    <lineage>
        <taxon>Eukaryota</taxon>
        <taxon>Fungi</taxon>
        <taxon>Fungi incertae sedis</taxon>
        <taxon>Olpidiomycota</taxon>
        <taxon>Olpidiomycotina</taxon>
        <taxon>Olpidiomycetes</taxon>
        <taxon>Olpidiales</taxon>
        <taxon>Olpidiaceae</taxon>
        <taxon>Olpidium</taxon>
    </lineage>
</organism>
<keyword evidence="1" id="KW-0812">Transmembrane</keyword>
<dbReference type="AlphaFoldDB" id="A0A8H8A1M2"/>
<keyword evidence="1" id="KW-0472">Membrane</keyword>
<dbReference type="Proteomes" id="UP000673691">
    <property type="component" value="Unassembled WGS sequence"/>
</dbReference>
<keyword evidence="1" id="KW-1133">Transmembrane helix</keyword>
<feature type="transmembrane region" description="Helical" evidence="1">
    <location>
        <begin position="6"/>
        <end position="28"/>
    </location>
</feature>